<feature type="region of interest" description="Disordered" evidence="1">
    <location>
        <begin position="711"/>
        <end position="732"/>
    </location>
</feature>
<dbReference type="Proteomes" id="UP001239445">
    <property type="component" value="Unassembled WGS sequence"/>
</dbReference>
<dbReference type="PANTHER" id="PTHR40788">
    <property type="entry name" value="CLR5 DOMAIN-CONTAINING PROTEIN-RELATED"/>
    <property type="match status" value="1"/>
</dbReference>
<evidence type="ECO:0000256" key="1">
    <source>
        <dbReference type="SAM" id="MobiDB-lite"/>
    </source>
</evidence>
<comment type="caution">
    <text evidence="2">The sequence shown here is derived from an EMBL/GenBank/DDBJ whole genome shotgun (WGS) entry which is preliminary data.</text>
</comment>
<sequence>MDRFVHKLILDDDYWDDDDLDDLDFSDQSQICKLLSIPPPTPPKDVRKEAKERSAKIHERYHLLQHIVVRHEPTIQKRWPKKSKQQKLKILLGAWPGMPAKHRPDFDAFRKESEQQRRAGTRYRQEFMWPYINQEDLVKPKNLLWLINSRARHHPSLFAAADMEATHLGCVTKAIVPIFLNEHVMVLNGATDAKSYGELIAWEDHPEAFNWMHTRKQYLPGEGLLVLKLQERLFGFLVDCCHAILHDIPTDQLTSNVFPILPEPSLKTEAETSGFESQAVMAAEAPYRLPALVDFGAIESLLEAKASAARDRIWALREDPGYFAEAIADIKEHRLEILKDSDGKMHPVFATARGSSIFWARITCTLVVQNYMDFEVYSELHRQAHHLQSLHNKYAATISPAKELPDEFLAAILRFQHYLNEAAKAPMFRLRTNVPSSPPMRKFFARVTPPDAITSHIHTVSKRGIKLTNIERQLMWLLITLWDNSTDLFFAGMPLVLDELERLVEADSHVAELLSPRVMDHIGDLAIISECLNQIKRYQPWARGYTAALVDRIDGIEKDYSQWDKRLESLNEGLKAGNMESVGQLADVSDRRFFYPTEKRRNQQTVEALRKAEQNLDEFWAAVDKVVYRQWEYLAGSAVGAALLEERVLQRTPEWVDDGRRDGKKKQGSAPVDQPESIFKPLSTLSFNLGPGAQLDKAELGKKTRIKTKGVAMDEAPIASPSKDHEPPKPAQDPIRLHVDSRALKVFRALFFNPNVTSSPGEIAWHDFVHAMTSTGLFTAEKLYGSVWQFQRLDGESQCKIQFHQPHPRGKIPFTTARRMGRRLTRAFGWAGDLFELRSNEAS</sequence>
<organism evidence="2 3">
    <name type="scientific">Echria macrotheca</name>
    <dbReference type="NCBI Taxonomy" id="438768"/>
    <lineage>
        <taxon>Eukaryota</taxon>
        <taxon>Fungi</taxon>
        <taxon>Dikarya</taxon>
        <taxon>Ascomycota</taxon>
        <taxon>Pezizomycotina</taxon>
        <taxon>Sordariomycetes</taxon>
        <taxon>Sordariomycetidae</taxon>
        <taxon>Sordariales</taxon>
        <taxon>Schizotheciaceae</taxon>
        <taxon>Echria</taxon>
    </lineage>
</organism>
<gene>
    <name evidence="2" type="ORF">QBC47DRAFT_184957</name>
</gene>
<proteinExistence type="predicted"/>
<name>A0AAJ0BDP1_9PEZI</name>
<keyword evidence="3" id="KW-1185">Reference proteome</keyword>
<protein>
    <submittedName>
        <fullName evidence="2">Uncharacterized protein</fullName>
    </submittedName>
</protein>
<dbReference type="PANTHER" id="PTHR40788:SF2">
    <property type="entry name" value="CLR5 DOMAIN-CONTAINING PROTEIN"/>
    <property type="match status" value="1"/>
</dbReference>
<reference evidence="2" key="1">
    <citation type="submission" date="2023-06" db="EMBL/GenBank/DDBJ databases">
        <title>Genome-scale phylogeny and comparative genomics of the fungal order Sordariales.</title>
        <authorList>
            <consortium name="Lawrence Berkeley National Laboratory"/>
            <person name="Hensen N."/>
            <person name="Bonometti L."/>
            <person name="Westerberg I."/>
            <person name="Brannstrom I.O."/>
            <person name="Guillou S."/>
            <person name="Cros-Aarteil S."/>
            <person name="Calhoun S."/>
            <person name="Haridas S."/>
            <person name="Kuo A."/>
            <person name="Mondo S."/>
            <person name="Pangilinan J."/>
            <person name="Riley R."/>
            <person name="Labutti K."/>
            <person name="Andreopoulos B."/>
            <person name="Lipzen A."/>
            <person name="Chen C."/>
            <person name="Yanf M."/>
            <person name="Daum C."/>
            <person name="Ng V."/>
            <person name="Clum A."/>
            <person name="Steindorff A."/>
            <person name="Ohm R."/>
            <person name="Martin F."/>
            <person name="Silar P."/>
            <person name="Natvig D."/>
            <person name="Lalanne C."/>
            <person name="Gautier V."/>
            <person name="Ament-Velasquez S.L."/>
            <person name="Kruys A."/>
            <person name="Hutchinson M.I."/>
            <person name="Powell A.J."/>
            <person name="Barry K."/>
            <person name="Miller A.N."/>
            <person name="Grigoriev I.V."/>
            <person name="Debuchy R."/>
            <person name="Gladieux P."/>
            <person name="Thoren M.H."/>
            <person name="Johannesson H."/>
        </authorList>
    </citation>
    <scope>NUCLEOTIDE SEQUENCE</scope>
    <source>
        <strain evidence="2">PSN4</strain>
    </source>
</reference>
<accession>A0AAJ0BDP1</accession>
<dbReference type="EMBL" id="MU839832">
    <property type="protein sequence ID" value="KAK1756346.1"/>
    <property type="molecule type" value="Genomic_DNA"/>
</dbReference>
<feature type="region of interest" description="Disordered" evidence="1">
    <location>
        <begin position="655"/>
        <end position="676"/>
    </location>
</feature>
<dbReference type="AlphaFoldDB" id="A0AAJ0BDP1"/>
<evidence type="ECO:0000313" key="2">
    <source>
        <dbReference type="EMBL" id="KAK1756346.1"/>
    </source>
</evidence>
<evidence type="ECO:0000313" key="3">
    <source>
        <dbReference type="Proteomes" id="UP001239445"/>
    </source>
</evidence>